<feature type="domain" description="Solute-binding protein family 5" evidence="5">
    <location>
        <begin position="71"/>
        <end position="420"/>
    </location>
</feature>
<keyword evidence="2" id="KW-0813">Transport</keyword>
<organism evidence="6 7">
    <name type="scientific">Murimonas intestini</name>
    <dbReference type="NCBI Taxonomy" id="1337051"/>
    <lineage>
        <taxon>Bacteria</taxon>
        <taxon>Bacillati</taxon>
        <taxon>Bacillota</taxon>
        <taxon>Clostridia</taxon>
        <taxon>Lachnospirales</taxon>
        <taxon>Lachnospiraceae</taxon>
        <taxon>Murimonas</taxon>
    </lineage>
</organism>
<dbReference type="Gene3D" id="3.40.190.10">
    <property type="entry name" value="Periplasmic binding protein-like II"/>
    <property type="match status" value="1"/>
</dbReference>
<name>A0AB73T6J2_9FIRM</name>
<dbReference type="SUPFAM" id="SSF53850">
    <property type="entry name" value="Periplasmic binding protein-like II"/>
    <property type="match status" value="1"/>
</dbReference>
<dbReference type="GO" id="GO:0043190">
    <property type="term" value="C:ATP-binding cassette (ABC) transporter complex"/>
    <property type="evidence" value="ECO:0007669"/>
    <property type="project" value="InterPro"/>
</dbReference>
<evidence type="ECO:0000256" key="1">
    <source>
        <dbReference type="ARBA" id="ARBA00005695"/>
    </source>
</evidence>
<evidence type="ECO:0000256" key="2">
    <source>
        <dbReference type="ARBA" id="ARBA00022448"/>
    </source>
</evidence>
<dbReference type="GO" id="GO:1904680">
    <property type="term" value="F:peptide transmembrane transporter activity"/>
    <property type="evidence" value="ECO:0007669"/>
    <property type="project" value="TreeGrafter"/>
</dbReference>
<protein>
    <submittedName>
        <fullName evidence="6">Peptide/nickel transport system substrate-binding protein</fullName>
    </submittedName>
</protein>
<evidence type="ECO:0000313" key="6">
    <source>
        <dbReference type="EMBL" id="PWJ76880.1"/>
    </source>
</evidence>
<dbReference type="InterPro" id="IPR000914">
    <property type="entry name" value="SBP_5_dom"/>
</dbReference>
<dbReference type="InterPro" id="IPR039424">
    <property type="entry name" value="SBP_5"/>
</dbReference>
<evidence type="ECO:0000256" key="3">
    <source>
        <dbReference type="ARBA" id="ARBA00022729"/>
    </source>
</evidence>
<dbReference type="PANTHER" id="PTHR30290">
    <property type="entry name" value="PERIPLASMIC BINDING COMPONENT OF ABC TRANSPORTER"/>
    <property type="match status" value="1"/>
</dbReference>
<dbReference type="Gene3D" id="3.10.105.10">
    <property type="entry name" value="Dipeptide-binding Protein, Domain 3"/>
    <property type="match status" value="1"/>
</dbReference>
<dbReference type="Pfam" id="PF00496">
    <property type="entry name" value="SBP_bac_5"/>
    <property type="match status" value="1"/>
</dbReference>
<dbReference type="Proteomes" id="UP000245412">
    <property type="component" value="Unassembled WGS sequence"/>
</dbReference>
<keyword evidence="7" id="KW-1185">Reference proteome</keyword>
<keyword evidence="3 4" id="KW-0732">Signal</keyword>
<dbReference type="GO" id="GO:0015833">
    <property type="term" value="P:peptide transport"/>
    <property type="evidence" value="ECO:0007669"/>
    <property type="project" value="TreeGrafter"/>
</dbReference>
<evidence type="ECO:0000256" key="4">
    <source>
        <dbReference type="SAM" id="SignalP"/>
    </source>
</evidence>
<dbReference type="RefSeq" id="WP_257497773.1">
    <property type="nucleotide sequence ID" value="NZ_JANKBI010000023.1"/>
</dbReference>
<feature type="chain" id="PRO_5044502178" evidence="4">
    <location>
        <begin position="28"/>
        <end position="504"/>
    </location>
</feature>
<evidence type="ECO:0000313" key="7">
    <source>
        <dbReference type="Proteomes" id="UP000245412"/>
    </source>
</evidence>
<dbReference type="GO" id="GO:0042597">
    <property type="term" value="C:periplasmic space"/>
    <property type="evidence" value="ECO:0007669"/>
    <property type="project" value="UniProtKB-ARBA"/>
</dbReference>
<sequence>MKKRNARFLSVAAAMVLAAASGTTAFAKDALVIAEEADCGTLAPTGATVDCRTDINYQVYEGLFRFGYDMEMTPQLATSWEQTDPTHITFHLREGVKYHDGRDFTAADVLFTLKLNCEDANTTGVVTYLDLENCKVVDDYTVELAFTQTNAFNLSKLSFLNIVNEESYNESGDGMATKPVGTGPYKFESSVPGVSYTLTANEDYWGGAPEGIKEVTFNVIAEGSQRTNALMAGEVDFNKVLQISDFDYISGMDGYEVITKPAFNTECLFFNMTENSPFASKELRQAVAYSVDNEAMNNAGFNGLNLPAAGVWSSGMADYDASWTNPMYGQDMDKAKELAGAAGVPDKPVTILYGGLAAEELMAQVLQANLAELGITAEITSVDQGVFWSAMGDPTGWDIGIMSCSAPSGYGLDSMTAFLTGLNFQGWSGPEYDKMAELCNTASSAETDEERMTLTKELWDLIEEEVPLYGMVYLNRMSAYDSAIQNYKVFDQFGIYVKDLSFAE</sequence>
<feature type="signal peptide" evidence="4">
    <location>
        <begin position="1"/>
        <end position="27"/>
    </location>
</feature>
<dbReference type="PANTHER" id="PTHR30290:SF9">
    <property type="entry name" value="OLIGOPEPTIDE-BINDING PROTEIN APPA"/>
    <property type="match status" value="1"/>
</dbReference>
<dbReference type="AlphaFoldDB" id="A0AB73T6J2"/>
<gene>
    <name evidence="6" type="ORF">C7383_104329</name>
</gene>
<comment type="similarity">
    <text evidence="1">Belongs to the bacterial solute-binding protein 5 family.</text>
</comment>
<reference evidence="6 7" key="1">
    <citation type="submission" date="2018-05" db="EMBL/GenBank/DDBJ databases">
        <authorList>
            <person name="Goeker M."/>
            <person name="Huntemann M."/>
            <person name="Clum A."/>
            <person name="Pillay M."/>
            <person name="Palaniappan K."/>
            <person name="Varghese N."/>
            <person name="Mikhailova N."/>
            <person name="Stamatis D."/>
            <person name="Reddy T."/>
            <person name="Daum C."/>
            <person name="Shapiro N."/>
            <person name="Ivanova N."/>
            <person name="Kyrpides N."/>
            <person name="Woyke T."/>
        </authorList>
    </citation>
    <scope>NUCLEOTIDE SEQUENCE [LARGE SCALE GENOMIC DNA]</scope>
    <source>
        <strain evidence="6 7">DSM 26524</strain>
    </source>
</reference>
<accession>A0AB73T6J2</accession>
<dbReference type="CDD" id="cd00995">
    <property type="entry name" value="PBP2_NikA_DppA_OppA_like"/>
    <property type="match status" value="1"/>
</dbReference>
<comment type="caution">
    <text evidence="6">The sequence shown here is derived from an EMBL/GenBank/DDBJ whole genome shotgun (WGS) entry which is preliminary data.</text>
</comment>
<evidence type="ECO:0000259" key="5">
    <source>
        <dbReference type="Pfam" id="PF00496"/>
    </source>
</evidence>
<dbReference type="EMBL" id="QGGY01000004">
    <property type="protein sequence ID" value="PWJ76880.1"/>
    <property type="molecule type" value="Genomic_DNA"/>
</dbReference>
<dbReference type="InterPro" id="IPR030678">
    <property type="entry name" value="Peptide/Ni-bd"/>
</dbReference>
<proteinExistence type="inferred from homology"/>
<dbReference type="PIRSF" id="PIRSF002741">
    <property type="entry name" value="MppA"/>
    <property type="match status" value="1"/>
</dbReference>